<feature type="compositionally biased region" description="Polar residues" evidence="14">
    <location>
        <begin position="47"/>
        <end position="62"/>
    </location>
</feature>
<evidence type="ECO:0000313" key="16">
    <source>
        <dbReference type="EMBL" id="EGV63399.1"/>
    </source>
</evidence>
<dbReference type="PROSITE" id="PS00107">
    <property type="entry name" value="PROTEIN_KINASE_ATP"/>
    <property type="match status" value="1"/>
</dbReference>
<feature type="binding site" evidence="12">
    <location>
        <position position="204"/>
    </location>
    <ligand>
        <name>ATP</name>
        <dbReference type="ChEBI" id="CHEBI:30616"/>
    </ligand>
</feature>
<dbReference type="PROSITE" id="PS00108">
    <property type="entry name" value="PROTEIN_KINASE_ST"/>
    <property type="match status" value="1"/>
</dbReference>
<evidence type="ECO:0000256" key="8">
    <source>
        <dbReference type="ARBA" id="ARBA00022777"/>
    </source>
</evidence>
<evidence type="ECO:0000256" key="10">
    <source>
        <dbReference type="ARBA" id="ARBA00047899"/>
    </source>
</evidence>
<feature type="region of interest" description="Disordered" evidence="14">
    <location>
        <begin position="29"/>
        <end position="138"/>
    </location>
</feature>
<gene>
    <name evidence="16" type="ORF">CANTEDRAFT_123607</name>
</gene>
<evidence type="ECO:0000256" key="14">
    <source>
        <dbReference type="SAM" id="MobiDB-lite"/>
    </source>
</evidence>
<proteinExistence type="inferred from homology"/>
<dbReference type="Pfam" id="PF00069">
    <property type="entry name" value="Pkinase"/>
    <property type="match status" value="1"/>
</dbReference>
<evidence type="ECO:0000256" key="7">
    <source>
        <dbReference type="ARBA" id="ARBA00022741"/>
    </source>
</evidence>
<accession>G3B672</accession>
<dbReference type="EC" id="2.7.11.1" evidence="3"/>
<evidence type="ECO:0000256" key="4">
    <source>
        <dbReference type="ARBA" id="ARBA00022490"/>
    </source>
</evidence>
<name>G3B672_CANTC</name>
<feature type="compositionally biased region" description="Polar residues" evidence="14">
    <location>
        <begin position="69"/>
        <end position="78"/>
    </location>
</feature>
<dbReference type="STRING" id="590646.G3B672"/>
<reference evidence="16 17" key="1">
    <citation type="journal article" date="2011" name="Proc. Natl. Acad. Sci. U.S.A.">
        <title>Comparative genomics of xylose-fermenting fungi for enhanced biofuel production.</title>
        <authorList>
            <person name="Wohlbach D.J."/>
            <person name="Kuo A."/>
            <person name="Sato T.K."/>
            <person name="Potts K.M."/>
            <person name="Salamov A.A."/>
            <person name="LaButti K.M."/>
            <person name="Sun H."/>
            <person name="Clum A."/>
            <person name="Pangilinan J.L."/>
            <person name="Lindquist E.A."/>
            <person name="Lucas S."/>
            <person name="Lapidus A."/>
            <person name="Jin M."/>
            <person name="Gunawan C."/>
            <person name="Balan V."/>
            <person name="Dale B.E."/>
            <person name="Jeffries T.W."/>
            <person name="Zinkel R."/>
            <person name="Barry K.W."/>
            <person name="Grigoriev I.V."/>
            <person name="Gasch A.P."/>
        </authorList>
    </citation>
    <scope>NUCLEOTIDE SEQUENCE [LARGE SCALE GENOMIC DNA]</scope>
    <source>
        <strain evidence="17">ATCC 10573 / BCRC 21748 / CBS 615 / JCM 9827 / NBRC 10315 / NRRL Y-1498 / VKM Y-70</strain>
    </source>
</reference>
<dbReference type="PANTHER" id="PTHR45832:SF22">
    <property type="entry name" value="SERINE_THREONINE-PROTEIN KINASE SAMKA-RELATED"/>
    <property type="match status" value="1"/>
</dbReference>
<comment type="catalytic activity">
    <reaction evidence="10">
        <text>L-threonyl-[protein] + ATP = O-phospho-L-threonyl-[protein] + ADP + H(+)</text>
        <dbReference type="Rhea" id="RHEA:46608"/>
        <dbReference type="Rhea" id="RHEA-COMP:11060"/>
        <dbReference type="Rhea" id="RHEA-COMP:11605"/>
        <dbReference type="ChEBI" id="CHEBI:15378"/>
        <dbReference type="ChEBI" id="CHEBI:30013"/>
        <dbReference type="ChEBI" id="CHEBI:30616"/>
        <dbReference type="ChEBI" id="CHEBI:61977"/>
        <dbReference type="ChEBI" id="CHEBI:456216"/>
        <dbReference type="EC" id="2.7.11.1"/>
    </reaction>
</comment>
<keyword evidence="17" id="KW-1185">Reference proteome</keyword>
<evidence type="ECO:0000256" key="6">
    <source>
        <dbReference type="ARBA" id="ARBA00022679"/>
    </source>
</evidence>
<evidence type="ECO:0000256" key="1">
    <source>
        <dbReference type="ARBA" id="ARBA00004496"/>
    </source>
</evidence>
<evidence type="ECO:0000259" key="15">
    <source>
        <dbReference type="PROSITE" id="PS50011"/>
    </source>
</evidence>
<evidence type="ECO:0000256" key="3">
    <source>
        <dbReference type="ARBA" id="ARBA00012513"/>
    </source>
</evidence>
<dbReference type="InterPro" id="IPR017441">
    <property type="entry name" value="Protein_kinase_ATP_BS"/>
</dbReference>
<dbReference type="PROSITE" id="PS50011">
    <property type="entry name" value="PROTEIN_KINASE_DOM"/>
    <property type="match status" value="1"/>
</dbReference>
<dbReference type="GO" id="GO:0005737">
    <property type="term" value="C:cytoplasm"/>
    <property type="evidence" value="ECO:0007669"/>
    <property type="project" value="UniProtKB-SubCell"/>
</dbReference>
<dbReference type="InterPro" id="IPR000719">
    <property type="entry name" value="Prot_kinase_dom"/>
</dbReference>
<evidence type="ECO:0000256" key="2">
    <source>
        <dbReference type="ARBA" id="ARBA00008874"/>
    </source>
</evidence>
<feature type="compositionally biased region" description="Polar residues" evidence="14">
    <location>
        <begin position="29"/>
        <end position="39"/>
    </location>
</feature>
<evidence type="ECO:0000256" key="5">
    <source>
        <dbReference type="ARBA" id="ARBA00022527"/>
    </source>
</evidence>
<evidence type="ECO:0000256" key="9">
    <source>
        <dbReference type="ARBA" id="ARBA00022840"/>
    </source>
</evidence>
<dbReference type="SMART" id="SM00220">
    <property type="entry name" value="S_TKc"/>
    <property type="match status" value="1"/>
</dbReference>
<dbReference type="InterPro" id="IPR051931">
    <property type="entry name" value="PAK3-like"/>
</dbReference>
<feature type="domain" description="Protein kinase" evidence="15">
    <location>
        <begin position="174"/>
        <end position="426"/>
    </location>
</feature>
<dbReference type="GO" id="GO:0000165">
    <property type="term" value="P:MAPK cascade"/>
    <property type="evidence" value="ECO:0007669"/>
    <property type="project" value="UniProtKB-ARBA"/>
</dbReference>
<comment type="similarity">
    <text evidence="2">Belongs to the protein kinase superfamily. STE Ser/Thr protein kinase family. STE20 subfamily.</text>
</comment>
<dbReference type="CDD" id="cd06614">
    <property type="entry name" value="STKc_PAK"/>
    <property type="match status" value="1"/>
</dbReference>
<dbReference type="OrthoDB" id="248923at2759"/>
<dbReference type="Gene3D" id="3.30.200.20">
    <property type="entry name" value="Phosphorylase Kinase, domain 1"/>
    <property type="match status" value="1"/>
</dbReference>
<sequence>MDIVAFYQDNNENSDENAFKKFNYDRNFSASSVNNSITPPGTPGAVPNQNSSGSVRNVSTPSQDHRSRSSSVNANTTVPAAYEHQFIPSRPAPRPPPPGSTPSMTSTSTAVTPEQHANVPVSPSSQTSPRGKSLDAKQAALIAQKKREDKKRKNQQILAKLQSICTKGDPNTLYTDLMKVGQGASGGVYIAHEVSNKSSTVAIKQMNLEQQPKKELIINEILVMKGSKHPNIVNFIDSYLYKGDLWVVMEYMEGGSLTEIVTHSVMTEGQIGAVCRETLKGLKFLHSKGVIHRDIKSDNILLNIDGNIKMTDFGFCAQINEINLKRTTMVGTPYWMAPEVVSRKEYGPKVDIWSLGIMMIEMIEGEPPYLNETPLRALYLIATNGTPKLKEPEALSYDIRKFLSWCLQVDFNKRADADQLLNDKFIVESDDVSSLSPLVKIARMKKASEREDD</sequence>
<keyword evidence="4" id="KW-0963">Cytoplasm</keyword>
<dbReference type="GO" id="GO:0005524">
    <property type="term" value="F:ATP binding"/>
    <property type="evidence" value="ECO:0007669"/>
    <property type="project" value="UniProtKB-UniRule"/>
</dbReference>
<dbReference type="PANTHER" id="PTHR45832">
    <property type="entry name" value="SERINE/THREONINE-PROTEIN KINASE SAMKA-RELATED-RELATED"/>
    <property type="match status" value="1"/>
</dbReference>
<feature type="compositionally biased region" description="Polar residues" evidence="14">
    <location>
        <begin position="121"/>
        <end position="130"/>
    </location>
</feature>
<evidence type="ECO:0000313" key="17">
    <source>
        <dbReference type="Proteomes" id="UP000000707"/>
    </source>
</evidence>
<dbReference type="AlphaFoldDB" id="G3B672"/>
<organism evidence="17">
    <name type="scientific">Candida tenuis (strain ATCC 10573 / BCRC 21748 / CBS 615 / JCM 9827 / NBRC 10315 / NRRL Y-1498 / VKM Y-70)</name>
    <name type="common">Yeast</name>
    <name type="synonym">Yamadazyma tenuis</name>
    <dbReference type="NCBI Taxonomy" id="590646"/>
    <lineage>
        <taxon>Eukaryota</taxon>
        <taxon>Fungi</taxon>
        <taxon>Dikarya</taxon>
        <taxon>Ascomycota</taxon>
        <taxon>Saccharomycotina</taxon>
        <taxon>Pichiomycetes</taxon>
        <taxon>Debaryomycetaceae</taxon>
        <taxon>Yamadazyma</taxon>
    </lineage>
</organism>
<dbReference type="GO" id="GO:0004674">
    <property type="term" value="F:protein serine/threonine kinase activity"/>
    <property type="evidence" value="ECO:0007669"/>
    <property type="project" value="UniProtKB-KW"/>
</dbReference>
<evidence type="ECO:0000256" key="11">
    <source>
        <dbReference type="ARBA" id="ARBA00048679"/>
    </source>
</evidence>
<dbReference type="EMBL" id="GL996524">
    <property type="protein sequence ID" value="EGV63399.1"/>
    <property type="molecule type" value="Genomic_DNA"/>
</dbReference>
<dbReference type="FunFam" id="1.10.510.10:FF:000011">
    <property type="entry name" value="Non-specific serine/threonine protein kinase"/>
    <property type="match status" value="1"/>
</dbReference>
<comment type="catalytic activity">
    <reaction evidence="11">
        <text>L-seryl-[protein] + ATP = O-phospho-L-seryl-[protein] + ADP + H(+)</text>
        <dbReference type="Rhea" id="RHEA:17989"/>
        <dbReference type="Rhea" id="RHEA-COMP:9863"/>
        <dbReference type="Rhea" id="RHEA-COMP:11604"/>
        <dbReference type="ChEBI" id="CHEBI:15378"/>
        <dbReference type="ChEBI" id="CHEBI:29999"/>
        <dbReference type="ChEBI" id="CHEBI:30616"/>
        <dbReference type="ChEBI" id="CHEBI:83421"/>
        <dbReference type="ChEBI" id="CHEBI:456216"/>
        <dbReference type="EC" id="2.7.11.1"/>
    </reaction>
</comment>
<comment type="subcellular location">
    <subcellularLocation>
        <location evidence="1">Cytoplasm</location>
    </subcellularLocation>
</comment>
<keyword evidence="7 12" id="KW-0547">Nucleotide-binding</keyword>
<feature type="compositionally biased region" description="Low complexity" evidence="14">
    <location>
        <begin position="101"/>
        <end position="113"/>
    </location>
</feature>
<dbReference type="Proteomes" id="UP000000707">
    <property type="component" value="Unassembled WGS sequence"/>
</dbReference>
<dbReference type="eggNOG" id="KOG0578">
    <property type="taxonomic scope" value="Eukaryota"/>
</dbReference>
<evidence type="ECO:0000256" key="13">
    <source>
        <dbReference type="RuleBase" id="RU000304"/>
    </source>
</evidence>
<dbReference type="GO" id="GO:0030447">
    <property type="term" value="P:filamentous growth"/>
    <property type="evidence" value="ECO:0007669"/>
    <property type="project" value="UniProtKB-ARBA"/>
</dbReference>
<keyword evidence="9 12" id="KW-0067">ATP-binding</keyword>
<dbReference type="SUPFAM" id="SSF56112">
    <property type="entry name" value="Protein kinase-like (PK-like)"/>
    <property type="match status" value="1"/>
</dbReference>
<evidence type="ECO:0000256" key="12">
    <source>
        <dbReference type="PROSITE-ProRule" id="PRU10141"/>
    </source>
</evidence>
<keyword evidence="5 13" id="KW-0723">Serine/threonine-protein kinase</keyword>
<dbReference type="Gene3D" id="1.10.510.10">
    <property type="entry name" value="Transferase(Phosphotransferase) domain 1"/>
    <property type="match status" value="1"/>
</dbReference>
<keyword evidence="6" id="KW-0808">Transferase</keyword>
<protein>
    <recommendedName>
        <fullName evidence="3">non-specific serine/threonine protein kinase</fullName>
        <ecNumber evidence="3">2.7.11.1</ecNumber>
    </recommendedName>
</protein>
<dbReference type="InterPro" id="IPR011009">
    <property type="entry name" value="Kinase-like_dom_sf"/>
</dbReference>
<dbReference type="GO" id="GO:0033554">
    <property type="term" value="P:cellular response to stress"/>
    <property type="evidence" value="ECO:0007669"/>
    <property type="project" value="UniProtKB-ARBA"/>
</dbReference>
<dbReference type="InterPro" id="IPR008271">
    <property type="entry name" value="Ser/Thr_kinase_AS"/>
</dbReference>
<feature type="compositionally biased region" description="Pro residues" evidence="14">
    <location>
        <begin position="90"/>
        <end position="100"/>
    </location>
</feature>
<keyword evidence="8" id="KW-0418">Kinase</keyword>
<dbReference type="FunFam" id="3.30.200.20:FF:000385">
    <property type="entry name" value="Non-specific serine/threonine protein kinase"/>
    <property type="match status" value="1"/>
</dbReference>